<dbReference type="InterPro" id="IPR008921">
    <property type="entry name" value="DNA_pol3_clamp-load_cplx_C"/>
</dbReference>
<protein>
    <recommendedName>
        <fullName evidence="2">DNA polymerase III subunit delta</fullName>
        <ecNumber evidence="1">2.7.7.7</ecNumber>
    </recommendedName>
</protein>
<dbReference type="eggNOG" id="COG1466">
    <property type="taxonomic scope" value="Bacteria"/>
</dbReference>
<dbReference type="InterPro" id="IPR010372">
    <property type="entry name" value="DNA_pol3_delta_N"/>
</dbReference>
<dbReference type="Proteomes" id="UP000023067">
    <property type="component" value="Unassembled WGS sequence"/>
</dbReference>
<keyword evidence="3" id="KW-0808">Transferase</keyword>
<evidence type="ECO:0000256" key="8">
    <source>
        <dbReference type="ARBA" id="ARBA00049244"/>
    </source>
</evidence>
<dbReference type="OrthoDB" id="8478864at2"/>
<sequence>MSDVAWHSVDLAPVILIHGTEPLIASRALERLRTQAREHDPDVAFHDLGGDSGAGALSQVTSPSLFGEARFVVIPELQSASEQMIADVQSYLAAPEQDVTLVLVHRGGNRGKKLLDAVKKAGVPRVAADPIKRAADKQTFAASEFSRAGRRIQPEAVGALVDAFGADLSELAAICRQIIEDTTPEPGAPAPTIAVEDVHALTAGRVETTAFAVADAAIAGREAEALQLLAQAQLVGAEPVPMVAAIASKIRSLAKVSAPGASARTLGMPDWMIRNLSREVRAWNDRSLALAIEAVAQADHEVKGAGRDPAWSVQHLIIRICGARRQR</sequence>
<comment type="catalytic activity">
    <reaction evidence="8">
        <text>DNA(n) + a 2'-deoxyribonucleoside 5'-triphosphate = DNA(n+1) + diphosphate</text>
        <dbReference type="Rhea" id="RHEA:22508"/>
        <dbReference type="Rhea" id="RHEA-COMP:17339"/>
        <dbReference type="Rhea" id="RHEA-COMP:17340"/>
        <dbReference type="ChEBI" id="CHEBI:33019"/>
        <dbReference type="ChEBI" id="CHEBI:61560"/>
        <dbReference type="ChEBI" id="CHEBI:173112"/>
        <dbReference type="EC" id="2.7.7.7"/>
    </reaction>
</comment>
<dbReference type="EMBL" id="JDYK01000002">
    <property type="protein sequence ID" value="EWS82603.1"/>
    <property type="molecule type" value="Genomic_DNA"/>
</dbReference>
<name>Z9JX93_9MICO</name>
<dbReference type="Pfam" id="PF06144">
    <property type="entry name" value="DNA_pol3_delta"/>
    <property type="match status" value="1"/>
</dbReference>
<evidence type="ECO:0000313" key="11">
    <source>
        <dbReference type="EMBL" id="EWS82603.1"/>
    </source>
</evidence>
<dbReference type="PATRIC" id="fig|396014.3.peg.219"/>
<dbReference type="STRING" id="396014.BF93_06095"/>
<dbReference type="PANTHER" id="PTHR34388:SF1">
    <property type="entry name" value="DNA POLYMERASE III SUBUNIT DELTA"/>
    <property type="match status" value="1"/>
</dbReference>
<keyword evidence="6" id="KW-0239">DNA-directed DNA polymerase</keyword>
<dbReference type="GO" id="GO:0003887">
    <property type="term" value="F:DNA-directed DNA polymerase activity"/>
    <property type="evidence" value="ECO:0007669"/>
    <property type="project" value="UniProtKB-KW"/>
</dbReference>
<keyword evidence="12" id="KW-1185">Reference proteome</keyword>
<dbReference type="PANTHER" id="PTHR34388">
    <property type="entry name" value="DNA POLYMERASE III SUBUNIT DELTA"/>
    <property type="match status" value="1"/>
</dbReference>
<comment type="similarity">
    <text evidence="7">Belongs to the DNA polymerase HolA subunit family.</text>
</comment>
<feature type="domain" description="DNA polymerase III delta subunit-like C-terminal" evidence="10">
    <location>
        <begin position="208"/>
        <end position="319"/>
    </location>
</feature>
<dbReference type="RefSeq" id="WP_038370087.1">
    <property type="nucleotide sequence ID" value="NZ_BAAAOW010000001.1"/>
</dbReference>
<dbReference type="EC" id="2.7.7.7" evidence="1"/>
<comment type="caution">
    <text evidence="11">The sequence shown here is derived from an EMBL/GenBank/DDBJ whole genome shotgun (WGS) entry which is preliminary data.</text>
</comment>
<evidence type="ECO:0000256" key="3">
    <source>
        <dbReference type="ARBA" id="ARBA00022679"/>
    </source>
</evidence>
<keyword evidence="5" id="KW-0235">DNA replication</keyword>
<dbReference type="Gene3D" id="3.40.50.300">
    <property type="entry name" value="P-loop containing nucleotide triphosphate hydrolases"/>
    <property type="match status" value="1"/>
</dbReference>
<dbReference type="Pfam" id="PF21694">
    <property type="entry name" value="DNA_pol3_delta_C"/>
    <property type="match status" value="1"/>
</dbReference>
<evidence type="ECO:0000256" key="6">
    <source>
        <dbReference type="ARBA" id="ARBA00022932"/>
    </source>
</evidence>
<dbReference type="InterPro" id="IPR005790">
    <property type="entry name" value="DNA_polIII_delta"/>
</dbReference>
<evidence type="ECO:0000256" key="4">
    <source>
        <dbReference type="ARBA" id="ARBA00022695"/>
    </source>
</evidence>
<evidence type="ECO:0000256" key="7">
    <source>
        <dbReference type="ARBA" id="ARBA00034754"/>
    </source>
</evidence>
<accession>Z9JX93</accession>
<dbReference type="AlphaFoldDB" id="Z9JX93"/>
<dbReference type="Gene3D" id="1.20.272.10">
    <property type="match status" value="1"/>
</dbReference>
<feature type="domain" description="DNA polymerase III delta N-terminal" evidence="9">
    <location>
        <begin position="16"/>
        <end position="120"/>
    </location>
</feature>
<reference evidence="11 12" key="1">
    <citation type="submission" date="2014-02" db="EMBL/GenBank/DDBJ databases">
        <title>Genome sequence of Brachybacterium phenoliresistens strain W13A50.</title>
        <authorList>
            <person name="Wang X."/>
        </authorList>
    </citation>
    <scope>NUCLEOTIDE SEQUENCE [LARGE SCALE GENOMIC DNA]</scope>
    <source>
        <strain evidence="11 12">W13A50</strain>
    </source>
</reference>
<organism evidence="11 12">
    <name type="scientific">Brachybacterium phenoliresistens</name>
    <dbReference type="NCBI Taxonomy" id="396014"/>
    <lineage>
        <taxon>Bacteria</taxon>
        <taxon>Bacillati</taxon>
        <taxon>Actinomycetota</taxon>
        <taxon>Actinomycetes</taxon>
        <taxon>Micrococcales</taxon>
        <taxon>Dermabacteraceae</taxon>
        <taxon>Brachybacterium</taxon>
    </lineage>
</organism>
<dbReference type="GO" id="GO:0009360">
    <property type="term" value="C:DNA polymerase III complex"/>
    <property type="evidence" value="ECO:0007669"/>
    <property type="project" value="InterPro"/>
</dbReference>
<keyword evidence="4" id="KW-0548">Nucleotidyltransferase</keyword>
<evidence type="ECO:0000256" key="1">
    <source>
        <dbReference type="ARBA" id="ARBA00012417"/>
    </source>
</evidence>
<evidence type="ECO:0000313" key="12">
    <source>
        <dbReference type="Proteomes" id="UP000023067"/>
    </source>
</evidence>
<dbReference type="GO" id="GO:0003677">
    <property type="term" value="F:DNA binding"/>
    <property type="evidence" value="ECO:0007669"/>
    <property type="project" value="InterPro"/>
</dbReference>
<dbReference type="InterPro" id="IPR027417">
    <property type="entry name" value="P-loop_NTPase"/>
</dbReference>
<evidence type="ECO:0000259" key="10">
    <source>
        <dbReference type="Pfam" id="PF21694"/>
    </source>
</evidence>
<evidence type="ECO:0000259" key="9">
    <source>
        <dbReference type="Pfam" id="PF06144"/>
    </source>
</evidence>
<dbReference type="NCBIfam" id="TIGR01128">
    <property type="entry name" value="holA"/>
    <property type="match status" value="1"/>
</dbReference>
<dbReference type="SUPFAM" id="SSF48019">
    <property type="entry name" value="post-AAA+ oligomerization domain-like"/>
    <property type="match status" value="1"/>
</dbReference>
<evidence type="ECO:0000256" key="2">
    <source>
        <dbReference type="ARBA" id="ARBA00017703"/>
    </source>
</evidence>
<dbReference type="GO" id="GO:0006261">
    <property type="term" value="P:DNA-templated DNA replication"/>
    <property type="evidence" value="ECO:0007669"/>
    <property type="project" value="TreeGrafter"/>
</dbReference>
<evidence type="ECO:0000256" key="5">
    <source>
        <dbReference type="ARBA" id="ARBA00022705"/>
    </source>
</evidence>
<gene>
    <name evidence="11" type="ORF">BF93_06095</name>
</gene>
<dbReference type="InterPro" id="IPR048466">
    <property type="entry name" value="DNA_pol3_delta-like_C"/>
</dbReference>
<proteinExistence type="inferred from homology"/>
<dbReference type="HOGENOM" id="CLU_052338_0_0_11"/>